<proteinExistence type="predicted"/>
<protein>
    <submittedName>
        <fullName evidence="1">Uncharacterized protein</fullName>
    </submittedName>
</protein>
<name>A0A6J7WZS5_9CAUD</name>
<gene>
    <name evidence="1" type="ORF">UFOVP370_1</name>
</gene>
<organism evidence="1">
    <name type="scientific">uncultured Caudovirales phage</name>
    <dbReference type="NCBI Taxonomy" id="2100421"/>
    <lineage>
        <taxon>Viruses</taxon>
        <taxon>Duplodnaviria</taxon>
        <taxon>Heunggongvirae</taxon>
        <taxon>Uroviricota</taxon>
        <taxon>Caudoviricetes</taxon>
        <taxon>Peduoviridae</taxon>
        <taxon>Maltschvirus</taxon>
        <taxon>Maltschvirus maltsch</taxon>
    </lineage>
</organism>
<evidence type="ECO:0000313" key="1">
    <source>
        <dbReference type="EMBL" id="CAB5222368.1"/>
    </source>
</evidence>
<dbReference type="EMBL" id="LR798311">
    <property type="protein sequence ID" value="CAB5222368.1"/>
    <property type="molecule type" value="Genomic_DNA"/>
</dbReference>
<sequence length="296" mass="30026">MASLTPTPKQQFFDANGNPLVAGKVYTYAGGTTTPIATYTDQAGTTANTNPIILDSRGMANIWLQPTVAYKFLITDSTDVTQYTTDNILVPVDDLSFSSPPPIGDVSPDTGAFTTLSATLDVTFSGTGYVQMPVGATTDRPGTPAEGMFRYNSTLDVFEGFSNSQWGQVGGAAGATGGGNDEVFIENDQTVTISYTIPATKNAMTTGPITLDAGFVGDGSIAGETLTIANVTSGAVGVGSVIVGSGITVGTVITALGDGTGGIGTYTVSPSQSASSVAITAPVVVTVSTGSRWVVL</sequence>
<accession>A0A6J7WZS5</accession>
<reference evidence="1" key="1">
    <citation type="submission" date="2020-05" db="EMBL/GenBank/DDBJ databases">
        <authorList>
            <person name="Chiriac C."/>
            <person name="Salcher M."/>
            <person name="Ghai R."/>
            <person name="Kavagutti S V."/>
        </authorList>
    </citation>
    <scope>NUCLEOTIDE SEQUENCE</scope>
</reference>